<accession>A0ABD1ETR0</accession>
<evidence type="ECO:0000259" key="7">
    <source>
        <dbReference type="PROSITE" id="PS50157"/>
    </source>
</evidence>
<feature type="coiled-coil region" evidence="6">
    <location>
        <begin position="221"/>
        <end position="255"/>
    </location>
</feature>
<dbReference type="Proteomes" id="UP001566132">
    <property type="component" value="Unassembled WGS sequence"/>
</dbReference>
<feature type="domain" description="C2H2-type" evidence="7">
    <location>
        <begin position="425"/>
        <end position="453"/>
    </location>
</feature>
<feature type="domain" description="C2H2-type" evidence="7">
    <location>
        <begin position="454"/>
        <end position="481"/>
    </location>
</feature>
<evidence type="ECO:0000313" key="8">
    <source>
        <dbReference type="EMBL" id="KAL1502168.1"/>
    </source>
</evidence>
<dbReference type="GO" id="GO:0005634">
    <property type="term" value="C:nucleus"/>
    <property type="evidence" value="ECO:0007669"/>
    <property type="project" value="UniProtKB-ARBA"/>
</dbReference>
<keyword evidence="2" id="KW-0677">Repeat</keyword>
<evidence type="ECO:0000313" key="9">
    <source>
        <dbReference type="Proteomes" id="UP001566132"/>
    </source>
</evidence>
<keyword evidence="9" id="KW-1185">Reference proteome</keyword>
<keyword evidence="3 5" id="KW-0863">Zinc-finger</keyword>
<gene>
    <name evidence="8" type="ORF">ABEB36_007353</name>
</gene>
<dbReference type="SUPFAM" id="SSF57667">
    <property type="entry name" value="beta-beta-alpha zinc fingers"/>
    <property type="match status" value="4"/>
</dbReference>
<evidence type="ECO:0000256" key="4">
    <source>
        <dbReference type="ARBA" id="ARBA00022833"/>
    </source>
</evidence>
<feature type="domain" description="C2H2-type" evidence="7">
    <location>
        <begin position="335"/>
        <end position="363"/>
    </location>
</feature>
<sequence>MKTEQLTGGQNGPDPIWNNSVELLPSEECLPIIGSCQVSSILQNLDSSNEQSPQNMDLIILNGNDYKLPLEAPLNLHSNNYMVLKDPNSAECGRTLNQLMNSRNSENDSSKIENLNLIIAETSNSSNNSATSPKHYDKESFEDMLYFVCNLCPFLCTKETKITEHLEGFHKFKTLSKLVQLKCPACANIFYHRASLKSHLLHDHCVESSDISLIVQAVIFYSNKENKRREEERNLVDSKELLKEQENNNRNSVKEGVKSISKAIELQVLPSKVTLPQMDITSNKSEKLITNLMKKNSLVVKYINSEKCAYASCKILLADPKKMSYHVECHCDNGFKCPECQEKFLLWKPLTSHLWRIHKIDMELFACDKCEYKTNSLSKLNTVHKLIHSNVKAFHCDTCQKSFKNQKQLRNHRRIHRENTEKEVEKCELCSKTFTEKRRLRYHMDSVHKKLKPYLCSYCGYKGSCRASLKMHIRSHTGEKPFSCDQCPYSSTDHNSLRRHKLRHSGQKPYKCSYCPYACIQSSTYKVHLKTKHPGMEKGLMFTCLMCQFRTVNKDMYNAHLATVHKQNPSTFNSSVDSNTC</sequence>
<dbReference type="FunFam" id="3.30.160.60:FF:000446">
    <property type="entry name" value="Zinc finger protein"/>
    <property type="match status" value="1"/>
</dbReference>
<dbReference type="PROSITE" id="PS50157">
    <property type="entry name" value="ZINC_FINGER_C2H2_2"/>
    <property type="match status" value="7"/>
</dbReference>
<dbReference type="PROSITE" id="PS00028">
    <property type="entry name" value="ZINC_FINGER_C2H2_1"/>
    <property type="match status" value="5"/>
</dbReference>
<evidence type="ECO:0000256" key="6">
    <source>
        <dbReference type="SAM" id="Coils"/>
    </source>
</evidence>
<dbReference type="FunFam" id="3.30.160.60:FF:000448">
    <property type="entry name" value="RE1-silencing transcription factor A"/>
    <property type="match status" value="1"/>
</dbReference>
<dbReference type="EMBL" id="JBDJPC010000005">
    <property type="protein sequence ID" value="KAL1502168.1"/>
    <property type="molecule type" value="Genomic_DNA"/>
</dbReference>
<evidence type="ECO:0000256" key="3">
    <source>
        <dbReference type="ARBA" id="ARBA00022771"/>
    </source>
</evidence>
<dbReference type="GO" id="GO:0008270">
    <property type="term" value="F:zinc ion binding"/>
    <property type="evidence" value="ECO:0007669"/>
    <property type="project" value="UniProtKB-KW"/>
</dbReference>
<evidence type="ECO:0000256" key="2">
    <source>
        <dbReference type="ARBA" id="ARBA00022737"/>
    </source>
</evidence>
<dbReference type="Pfam" id="PF00096">
    <property type="entry name" value="zf-C2H2"/>
    <property type="match status" value="1"/>
</dbReference>
<evidence type="ECO:0000256" key="5">
    <source>
        <dbReference type="PROSITE-ProRule" id="PRU00042"/>
    </source>
</evidence>
<evidence type="ECO:0000256" key="1">
    <source>
        <dbReference type="ARBA" id="ARBA00022723"/>
    </source>
</evidence>
<dbReference type="InterPro" id="IPR036236">
    <property type="entry name" value="Znf_C2H2_sf"/>
</dbReference>
<dbReference type="InterPro" id="IPR050688">
    <property type="entry name" value="Zinc_finger/UBP_domain"/>
</dbReference>
<dbReference type="AlphaFoldDB" id="A0ABD1ETR0"/>
<dbReference type="Pfam" id="PF12874">
    <property type="entry name" value="zf-met"/>
    <property type="match status" value="1"/>
</dbReference>
<feature type="domain" description="C2H2-type" evidence="7">
    <location>
        <begin position="510"/>
        <end position="538"/>
    </location>
</feature>
<keyword evidence="1" id="KW-0479">Metal-binding</keyword>
<dbReference type="Gene3D" id="3.30.160.60">
    <property type="entry name" value="Classic Zinc Finger"/>
    <property type="match status" value="7"/>
</dbReference>
<feature type="domain" description="C2H2-type" evidence="7">
    <location>
        <begin position="482"/>
        <end position="509"/>
    </location>
</feature>
<dbReference type="PANTHER" id="PTHR24403:SF67">
    <property type="entry name" value="FI01116P-RELATED"/>
    <property type="match status" value="1"/>
</dbReference>
<dbReference type="InterPro" id="IPR013087">
    <property type="entry name" value="Znf_C2H2_type"/>
</dbReference>
<name>A0ABD1ETR0_HYPHA</name>
<protein>
    <recommendedName>
        <fullName evidence="7">C2H2-type domain-containing protein</fullName>
    </recommendedName>
</protein>
<dbReference type="FunFam" id="3.30.160.60:FF:000065">
    <property type="entry name" value="B-cell CLL/lymphoma 6, member B"/>
    <property type="match status" value="1"/>
</dbReference>
<feature type="domain" description="C2H2-type" evidence="7">
    <location>
        <begin position="394"/>
        <end position="421"/>
    </location>
</feature>
<comment type="caution">
    <text evidence="8">The sequence shown here is derived from an EMBL/GenBank/DDBJ whole genome shotgun (WGS) entry which is preliminary data.</text>
</comment>
<proteinExistence type="predicted"/>
<keyword evidence="4" id="KW-0862">Zinc</keyword>
<organism evidence="8 9">
    <name type="scientific">Hypothenemus hampei</name>
    <name type="common">Coffee berry borer</name>
    <dbReference type="NCBI Taxonomy" id="57062"/>
    <lineage>
        <taxon>Eukaryota</taxon>
        <taxon>Metazoa</taxon>
        <taxon>Ecdysozoa</taxon>
        <taxon>Arthropoda</taxon>
        <taxon>Hexapoda</taxon>
        <taxon>Insecta</taxon>
        <taxon>Pterygota</taxon>
        <taxon>Neoptera</taxon>
        <taxon>Endopterygota</taxon>
        <taxon>Coleoptera</taxon>
        <taxon>Polyphaga</taxon>
        <taxon>Cucujiformia</taxon>
        <taxon>Curculionidae</taxon>
        <taxon>Scolytinae</taxon>
        <taxon>Hypothenemus</taxon>
    </lineage>
</organism>
<reference evidence="8 9" key="1">
    <citation type="submission" date="2024-05" db="EMBL/GenBank/DDBJ databases">
        <title>Genetic variation in Jamaican populations of the coffee berry borer (Hypothenemus hampei).</title>
        <authorList>
            <person name="Errbii M."/>
            <person name="Myrie A."/>
        </authorList>
    </citation>
    <scope>NUCLEOTIDE SEQUENCE [LARGE SCALE GENOMIC DNA]</scope>
    <source>
        <strain evidence="8">JA-Hopewell-2020-01-JO</strain>
        <tissue evidence="8">Whole body</tissue>
    </source>
</reference>
<dbReference type="PANTHER" id="PTHR24403">
    <property type="entry name" value="ZINC FINGER PROTEIN"/>
    <property type="match status" value="1"/>
</dbReference>
<dbReference type="SMART" id="SM00355">
    <property type="entry name" value="ZnF_C2H2"/>
    <property type="match status" value="11"/>
</dbReference>
<feature type="domain" description="C2H2-type" evidence="7">
    <location>
        <begin position="181"/>
        <end position="209"/>
    </location>
</feature>
<keyword evidence="6" id="KW-0175">Coiled coil</keyword>